<dbReference type="Proteomes" id="UP001168540">
    <property type="component" value="Unassembled WGS sequence"/>
</dbReference>
<dbReference type="PANTHER" id="PTHR30124">
    <property type="entry name" value="MEMBRANE-BOUND LYTIC MUREIN TRANSGLYCOSYLASE A"/>
    <property type="match status" value="1"/>
</dbReference>
<evidence type="ECO:0000256" key="6">
    <source>
        <dbReference type="SAM" id="SignalP"/>
    </source>
</evidence>
<dbReference type="Gene3D" id="2.40.50.270">
    <property type="entry name" value="transglycosylase MltA"/>
    <property type="match status" value="1"/>
</dbReference>
<comment type="catalytic activity">
    <reaction evidence="1">
        <text>Exolytic cleavage of the (1-&gt;4)-beta-glycosidic linkage between N-acetylmuramic acid (MurNAc) and N-acetylglucosamine (GlcNAc) residues in peptidoglycan, from either the reducing or the non-reducing ends of the peptidoglycan chains, with concomitant formation of a 1,6-anhydrobond in the MurNAc residue.</text>
        <dbReference type="EC" id="4.2.2.n1"/>
    </reaction>
</comment>
<accession>A0ABT7XML0</accession>
<evidence type="ECO:0000313" key="8">
    <source>
        <dbReference type="EMBL" id="MDN0074918.1"/>
    </source>
</evidence>
<dbReference type="PROSITE" id="PS51257">
    <property type="entry name" value="PROKAR_LIPOPROTEIN"/>
    <property type="match status" value="1"/>
</dbReference>
<name>A0ABT7XML0_9NEIS</name>
<dbReference type="PIRSF" id="PIRSF019422">
    <property type="entry name" value="MltA"/>
    <property type="match status" value="1"/>
</dbReference>
<keyword evidence="3" id="KW-0456">Lyase</keyword>
<dbReference type="Pfam" id="PF06725">
    <property type="entry name" value="3D"/>
    <property type="match status" value="1"/>
</dbReference>
<proteinExistence type="predicted"/>
<dbReference type="CDD" id="cd14668">
    <property type="entry name" value="mlta_B"/>
    <property type="match status" value="1"/>
</dbReference>
<dbReference type="InterPro" id="IPR026044">
    <property type="entry name" value="MltA"/>
</dbReference>
<dbReference type="RefSeq" id="WP_289829507.1">
    <property type="nucleotide sequence ID" value="NZ_JAUEDK010000011.1"/>
</dbReference>
<dbReference type="InterPro" id="IPR005300">
    <property type="entry name" value="MltA_B"/>
</dbReference>
<dbReference type="EMBL" id="JAUEDK010000011">
    <property type="protein sequence ID" value="MDN0074918.1"/>
    <property type="molecule type" value="Genomic_DNA"/>
</dbReference>
<evidence type="ECO:0000256" key="4">
    <source>
        <dbReference type="ARBA" id="ARBA00023316"/>
    </source>
</evidence>
<protein>
    <recommendedName>
        <fullName evidence="2">peptidoglycan lytic exotransglycosylase</fullName>
        <ecNumber evidence="2">4.2.2.n1</ecNumber>
    </recommendedName>
    <alternativeName>
        <fullName evidence="5">Murein hydrolase A</fullName>
    </alternativeName>
</protein>
<dbReference type="Pfam" id="PF03562">
    <property type="entry name" value="MltA"/>
    <property type="match status" value="2"/>
</dbReference>
<keyword evidence="6" id="KW-0732">Signal</keyword>
<dbReference type="PANTHER" id="PTHR30124:SF0">
    <property type="entry name" value="MEMBRANE-BOUND LYTIC MUREIN TRANSGLYCOSYLASE A"/>
    <property type="match status" value="1"/>
</dbReference>
<organism evidence="8 9">
    <name type="scientific">Crenobacter oryzisoli</name>
    <dbReference type="NCBI Taxonomy" id="3056844"/>
    <lineage>
        <taxon>Bacteria</taxon>
        <taxon>Pseudomonadati</taxon>
        <taxon>Pseudomonadota</taxon>
        <taxon>Betaproteobacteria</taxon>
        <taxon>Neisseriales</taxon>
        <taxon>Neisseriaceae</taxon>
        <taxon>Crenobacter</taxon>
    </lineage>
</organism>
<evidence type="ECO:0000256" key="3">
    <source>
        <dbReference type="ARBA" id="ARBA00023239"/>
    </source>
</evidence>
<dbReference type="EC" id="4.2.2.n1" evidence="2"/>
<dbReference type="SMART" id="SM00925">
    <property type="entry name" value="MltA"/>
    <property type="match status" value="1"/>
</dbReference>
<evidence type="ECO:0000256" key="1">
    <source>
        <dbReference type="ARBA" id="ARBA00001420"/>
    </source>
</evidence>
<feature type="chain" id="PRO_5045369894" description="peptidoglycan lytic exotransglycosylase" evidence="6">
    <location>
        <begin position="23"/>
        <end position="420"/>
    </location>
</feature>
<dbReference type="Gene3D" id="2.40.240.50">
    <property type="entry name" value="Barwin-like endoglucanases"/>
    <property type="match status" value="1"/>
</dbReference>
<dbReference type="InterPro" id="IPR010611">
    <property type="entry name" value="3D_dom"/>
</dbReference>
<feature type="signal peptide" evidence="6">
    <location>
        <begin position="1"/>
        <end position="22"/>
    </location>
</feature>
<comment type="caution">
    <text evidence="8">The sequence shown here is derived from an EMBL/GenBank/DDBJ whole genome shotgun (WGS) entry which is preliminary data.</text>
</comment>
<sequence length="420" mass="45605">MLKRLLLLLPLIWLAACSTAPRAPTSSSGPSFGGNARYAPVGFDQLPDWKAQQSGTTLLALQQSCKTLQRRAGWGPVCSEAARLSPDNAAMVRQFFEARFVPWQLRDGASNTGLITGYYEPLLAGSRTRSARTPYPVYGAPIDLLSLDVSAADRARSVLVARRAGAKRLMLVPGKTSAGAGEFELNPTDFANDGRGKTLKGRIDGNRFVPYYTRAQIAQGQGVNTAQVLAWVENPVELFFLQVQGSGRIQLDDGSFLRVGFADTNGYPYQSIGKWLVNQGQMTLGDASMQGIQDWIARNPSRQDELFNVNPSYIFFRTLGHPEGGPLGALGVPLTDGYSIAVDPHYIPLGSPVYLSTTYPLSTQPLNRLMHAQDTGTAIRGALRADFFWGYGTEAGMYAGRMKQQGSLWLLLPKGVNPPA</sequence>
<keyword evidence="4" id="KW-0961">Cell wall biogenesis/degradation</keyword>
<keyword evidence="9" id="KW-1185">Reference proteome</keyword>
<evidence type="ECO:0000259" key="7">
    <source>
        <dbReference type="SMART" id="SM00925"/>
    </source>
</evidence>
<dbReference type="Gene3D" id="2.40.40.10">
    <property type="entry name" value="RlpA-like domain"/>
    <property type="match status" value="1"/>
</dbReference>
<reference evidence="8" key="1">
    <citation type="submission" date="2023-06" db="EMBL/GenBank/DDBJ databases">
        <authorList>
            <person name="Zhang S."/>
        </authorList>
    </citation>
    <scope>NUCLEOTIDE SEQUENCE</scope>
    <source>
        <strain evidence="8">SG2303</strain>
    </source>
</reference>
<evidence type="ECO:0000256" key="5">
    <source>
        <dbReference type="ARBA" id="ARBA00030918"/>
    </source>
</evidence>
<feature type="domain" description="Lytic transglycosylase MltA" evidence="7">
    <location>
        <begin position="122"/>
        <end position="317"/>
    </location>
</feature>
<evidence type="ECO:0000256" key="2">
    <source>
        <dbReference type="ARBA" id="ARBA00012587"/>
    </source>
</evidence>
<gene>
    <name evidence="8" type="ORF">QU481_08425</name>
</gene>
<dbReference type="SUPFAM" id="SSF50685">
    <property type="entry name" value="Barwin-like endoglucanases"/>
    <property type="match status" value="1"/>
</dbReference>
<evidence type="ECO:0000313" key="9">
    <source>
        <dbReference type="Proteomes" id="UP001168540"/>
    </source>
</evidence>
<dbReference type="InterPro" id="IPR036908">
    <property type="entry name" value="RlpA-like_sf"/>
</dbReference>
<dbReference type="CDD" id="cd14485">
    <property type="entry name" value="mltA_like_LT_A"/>
    <property type="match status" value="1"/>
</dbReference>